<feature type="region of interest" description="Disordered" evidence="1">
    <location>
        <begin position="38"/>
        <end position="58"/>
    </location>
</feature>
<name>A0AA37GSV3_9PEZI</name>
<accession>A0AA37GSV3</accession>
<feature type="region of interest" description="Disordered" evidence="1">
    <location>
        <begin position="161"/>
        <end position="184"/>
    </location>
</feature>
<sequence length="236" mass="25774">MAKAIAMHQEREGSERPAGAGAAMKPVMDSCMSDMRERLGCSRPGYESAPGETPNRPTAATIARKLELAPKEHERLEERRRKLLAAPAGPFVLLQVHARQAQAAQVDNTTMQTRVQEAKATMEEPVRLSVKKRDAELHPGFFCGSGPVPRSQMLFEHATGYVSTPPLGRPESRKRGHRGTVDGEYTLESPPRANAARPGMTLNVAIGFPATDGPTGEVQRKFRMPGVQNRTSNGKR</sequence>
<proteinExistence type="predicted"/>
<feature type="region of interest" description="Disordered" evidence="1">
    <location>
        <begin position="1"/>
        <end position="23"/>
    </location>
</feature>
<reference evidence="2 3" key="1">
    <citation type="submission" date="2021-07" db="EMBL/GenBank/DDBJ databases">
        <title>Genome data of Colletotrichum spaethianum.</title>
        <authorList>
            <person name="Utami Y.D."/>
            <person name="Hiruma K."/>
        </authorList>
    </citation>
    <scope>NUCLEOTIDE SEQUENCE [LARGE SCALE GENOMIC DNA]</scope>
    <source>
        <strain evidence="2 3">MAFF 242679</strain>
    </source>
</reference>
<dbReference type="AlphaFoldDB" id="A0AA37GSV3"/>
<dbReference type="Proteomes" id="UP001055172">
    <property type="component" value="Unassembled WGS sequence"/>
</dbReference>
<comment type="caution">
    <text evidence="2">The sequence shown here is derived from an EMBL/GenBank/DDBJ whole genome shotgun (WGS) entry which is preliminary data.</text>
</comment>
<dbReference type="EMBL" id="BPPX01000022">
    <property type="protein sequence ID" value="GJC86624.1"/>
    <property type="molecule type" value="Genomic_DNA"/>
</dbReference>
<gene>
    <name evidence="2" type="ORF">ColLi_09462</name>
</gene>
<evidence type="ECO:0000256" key="1">
    <source>
        <dbReference type="SAM" id="MobiDB-lite"/>
    </source>
</evidence>
<evidence type="ECO:0000313" key="2">
    <source>
        <dbReference type="EMBL" id="GJC86624.1"/>
    </source>
</evidence>
<protein>
    <submittedName>
        <fullName evidence="2">Uncharacterized protein</fullName>
    </submittedName>
</protein>
<organism evidence="2 3">
    <name type="scientific">Colletotrichum liriopes</name>
    <dbReference type="NCBI Taxonomy" id="708192"/>
    <lineage>
        <taxon>Eukaryota</taxon>
        <taxon>Fungi</taxon>
        <taxon>Dikarya</taxon>
        <taxon>Ascomycota</taxon>
        <taxon>Pezizomycotina</taxon>
        <taxon>Sordariomycetes</taxon>
        <taxon>Hypocreomycetidae</taxon>
        <taxon>Glomerellales</taxon>
        <taxon>Glomerellaceae</taxon>
        <taxon>Colletotrichum</taxon>
        <taxon>Colletotrichum spaethianum species complex</taxon>
    </lineage>
</organism>
<keyword evidence="3" id="KW-1185">Reference proteome</keyword>
<evidence type="ECO:0000313" key="3">
    <source>
        <dbReference type="Proteomes" id="UP001055172"/>
    </source>
</evidence>